<feature type="transmembrane region" description="Helical" evidence="1">
    <location>
        <begin position="121"/>
        <end position="145"/>
    </location>
</feature>
<organism evidence="2">
    <name type="scientific">Octopus bimaculoides</name>
    <name type="common">California two-spotted octopus</name>
    <dbReference type="NCBI Taxonomy" id="37653"/>
    <lineage>
        <taxon>Eukaryota</taxon>
        <taxon>Metazoa</taxon>
        <taxon>Spiralia</taxon>
        <taxon>Lophotrochozoa</taxon>
        <taxon>Mollusca</taxon>
        <taxon>Cephalopoda</taxon>
        <taxon>Coleoidea</taxon>
        <taxon>Octopodiformes</taxon>
        <taxon>Octopoda</taxon>
        <taxon>Incirrata</taxon>
        <taxon>Octopodidae</taxon>
        <taxon>Octopus</taxon>
    </lineage>
</organism>
<proteinExistence type="predicted"/>
<keyword evidence="1" id="KW-1133">Transmembrane helix</keyword>
<dbReference type="EMBL" id="KQ433852">
    <property type="protein sequence ID" value="KOF62318.1"/>
    <property type="molecule type" value="Genomic_DNA"/>
</dbReference>
<sequence>MTIITGAGHYNEFGENLNVLLSLVKCIQTFHFSPVVLHFSFTFLLSVAFSICLVLSVNKIYVVLSLSSALSRLNFPSIFLEFCRHYISQHHFFISCITSIPLLSSCFLFSRHHKFKQNHFVSSVSITSFFTLFFISSFILFLFTFSNFNFLKTTTTSVTNANSITIILIINLLIAISNYNKNSNPVYSFFTYLFTTKSIIFHYLLFFLLSLFLLSGRNFCTKFPHFSLLTDYCKSSSDISLYQQKQYEQYQLHNKHQNHENCYTLYLHCRYTLTFCQLYHQNRCQRHHYDHVQNHYQYHQLQQQQYHFQDHYLDNYRLYYNNNYYSISSYYSYCNSNSKYYPCIDKYIDNHHRNGSYNRNLNSNNKNINRRYNYCTYLLNYRNFYRYKQLQQICNHLYLHIHFLQFRHNLTYHYLQNIVQNSNINNSNNHNPYCYHYKYYQHNSFLNCYCYYYYYYHYHYSYITRQRYYKHKQIYNNDHSNNNKIYSNIKPTFKKTTTLDNSNTQITITTTNNNNNSKNIKDSDILVLGGLVA</sequence>
<feature type="transmembrane region" description="Helical" evidence="1">
    <location>
        <begin position="35"/>
        <end position="55"/>
    </location>
</feature>
<reference evidence="2" key="1">
    <citation type="submission" date="2015-07" db="EMBL/GenBank/DDBJ databases">
        <title>MeaNS - Measles Nucleotide Surveillance Program.</title>
        <authorList>
            <person name="Tran T."/>
            <person name="Druce J."/>
        </authorList>
    </citation>
    <scope>NUCLEOTIDE SEQUENCE</scope>
    <source>
        <strain evidence="2">UCB-OBI-ISO-001</strain>
        <tissue evidence="2">Gonad</tissue>
    </source>
</reference>
<keyword evidence="1" id="KW-0472">Membrane</keyword>
<feature type="transmembrane region" description="Helical" evidence="1">
    <location>
        <begin position="157"/>
        <end position="177"/>
    </location>
</feature>
<feature type="transmembrane region" description="Helical" evidence="1">
    <location>
        <begin position="189"/>
        <end position="214"/>
    </location>
</feature>
<keyword evidence="1" id="KW-0812">Transmembrane</keyword>
<evidence type="ECO:0000256" key="1">
    <source>
        <dbReference type="SAM" id="Phobius"/>
    </source>
</evidence>
<name>A0A0L8FF34_OCTBM</name>
<accession>A0A0L8FF34</accession>
<protein>
    <submittedName>
        <fullName evidence="2">Uncharacterized protein</fullName>
    </submittedName>
</protein>
<feature type="transmembrane region" description="Helical" evidence="1">
    <location>
        <begin position="92"/>
        <end position="109"/>
    </location>
</feature>
<gene>
    <name evidence="2" type="ORF">OCBIM_22024187mg</name>
</gene>
<evidence type="ECO:0000313" key="2">
    <source>
        <dbReference type="EMBL" id="KOF62318.1"/>
    </source>
</evidence>
<dbReference type="AlphaFoldDB" id="A0A0L8FF34"/>